<feature type="compositionally biased region" description="Low complexity" evidence="11">
    <location>
        <begin position="1"/>
        <end position="16"/>
    </location>
</feature>
<feature type="transmembrane region" description="Helical" evidence="10">
    <location>
        <begin position="354"/>
        <end position="376"/>
    </location>
</feature>
<feature type="transmembrane region" description="Helical" evidence="10">
    <location>
        <begin position="189"/>
        <end position="214"/>
    </location>
</feature>
<dbReference type="Pfam" id="PF14804">
    <property type="entry name" value="Jag_N"/>
    <property type="match status" value="1"/>
</dbReference>
<feature type="compositionally biased region" description="Basic and acidic residues" evidence="11">
    <location>
        <begin position="21"/>
        <end position="33"/>
    </location>
</feature>
<dbReference type="NCBIfam" id="NF045475">
    <property type="entry name" value="Opp3C"/>
    <property type="match status" value="1"/>
</dbReference>
<evidence type="ECO:0000256" key="9">
    <source>
        <dbReference type="ARBA" id="ARBA00024202"/>
    </source>
</evidence>
<reference evidence="14" key="1">
    <citation type="journal article" date="2019" name="Int. J. Syst. Evol. Microbiol.">
        <title>The Global Catalogue of Microorganisms (GCM) 10K type strain sequencing project: providing services to taxonomists for standard genome sequencing and annotation.</title>
        <authorList>
            <consortium name="The Broad Institute Genomics Platform"/>
            <consortium name="The Broad Institute Genome Sequencing Center for Infectious Disease"/>
            <person name="Wu L."/>
            <person name="Ma J."/>
        </authorList>
    </citation>
    <scope>NUCLEOTIDE SEQUENCE [LARGE SCALE GENOMIC DNA]</scope>
    <source>
        <strain evidence="14">JCM 12389</strain>
    </source>
</reference>
<evidence type="ECO:0000313" key="14">
    <source>
        <dbReference type="Proteomes" id="UP001500880"/>
    </source>
</evidence>
<dbReference type="InterPro" id="IPR025966">
    <property type="entry name" value="OppC_N"/>
</dbReference>
<feature type="region of interest" description="Disordered" evidence="11">
    <location>
        <begin position="1"/>
        <end position="33"/>
    </location>
</feature>
<comment type="subcellular location">
    <subcellularLocation>
        <location evidence="1 10">Cell membrane</location>
        <topology evidence="1 10">Multi-pass membrane protein</topology>
    </subcellularLocation>
</comment>
<dbReference type="InterPro" id="IPR050366">
    <property type="entry name" value="BP-dependent_transpt_permease"/>
</dbReference>
<feature type="domain" description="ABC transmembrane type-1" evidence="12">
    <location>
        <begin position="187"/>
        <end position="376"/>
    </location>
</feature>
<dbReference type="PANTHER" id="PTHR43386">
    <property type="entry name" value="OLIGOPEPTIDE TRANSPORT SYSTEM PERMEASE PROTEIN APPC"/>
    <property type="match status" value="1"/>
</dbReference>
<sequence>MANNQNNQYNENNLPEELFEPIERTEDTSEKISRESRTFWQDARRTLFKNIPAMLSLFVLIAIIIMSFVGPGMNKYGYNDQDLSVSKMPARVPGLENISWLGFDGTFQRTFEGDTVEEASQKAIQRFGNKEEFMDIEVINEGDGSEDSAKVSGTFHPYEAKGMEDTYFWLGTDELGRDQWTRVWQGTRISLYIAFLAATIDLLIGVGYGGISGYFGGRIDDVLQRIIEILTGIPNLVVILLMTVVLQPGVLSITIALTITGWTGMARIVRGEILKLKTQEFILAARTLGTPDRRIISKHLMPNISGIIIINTMFTIPNAIFFEAFLSFIGLGIVPPEASLGTLINTGFDSLRQYPFLLVFPAILISVIMIAFNILGDGFRDAFDPKMHK</sequence>
<keyword evidence="14" id="KW-1185">Reference proteome</keyword>
<evidence type="ECO:0000256" key="3">
    <source>
        <dbReference type="ARBA" id="ARBA00022475"/>
    </source>
</evidence>
<keyword evidence="5" id="KW-0571">Peptide transport</keyword>
<dbReference type="InterPro" id="IPR035906">
    <property type="entry name" value="MetI-like_sf"/>
</dbReference>
<dbReference type="Gene3D" id="1.10.3720.10">
    <property type="entry name" value="MetI-like"/>
    <property type="match status" value="1"/>
</dbReference>
<dbReference type="SUPFAM" id="SSF161098">
    <property type="entry name" value="MetI-like"/>
    <property type="match status" value="1"/>
</dbReference>
<evidence type="ECO:0000256" key="2">
    <source>
        <dbReference type="ARBA" id="ARBA00022448"/>
    </source>
</evidence>
<feature type="transmembrane region" description="Helical" evidence="10">
    <location>
        <begin position="47"/>
        <end position="69"/>
    </location>
</feature>
<evidence type="ECO:0000256" key="1">
    <source>
        <dbReference type="ARBA" id="ARBA00004651"/>
    </source>
</evidence>
<keyword evidence="3" id="KW-1003">Cell membrane</keyword>
<dbReference type="PROSITE" id="PS50928">
    <property type="entry name" value="ABC_TM1"/>
    <property type="match status" value="1"/>
</dbReference>
<keyword evidence="7 10" id="KW-1133">Transmembrane helix</keyword>
<dbReference type="Proteomes" id="UP001500880">
    <property type="component" value="Unassembled WGS sequence"/>
</dbReference>
<comment type="caution">
    <text evidence="13">The sequence shown here is derived from an EMBL/GenBank/DDBJ whole genome shotgun (WGS) entry which is preliminary data.</text>
</comment>
<evidence type="ECO:0000256" key="4">
    <source>
        <dbReference type="ARBA" id="ARBA00022692"/>
    </source>
</evidence>
<comment type="similarity">
    <text evidence="9">Belongs to the binding-protein-dependent transport system permease family. OppBC subfamily.</text>
</comment>
<evidence type="ECO:0000256" key="5">
    <source>
        <dbReference type="ARBA" id="ARBA00022856"/>
    </source>
</evidence>
<evidence type="ECO:0000313" key="13">
    <source>
        <dbReference type="EMBL" id="GAA0491844.1"/>
    </source>
</evidence>
<dbReference type="CDD" id="cd06261">
    <property type="entry name" value="TM_PBP2"/>
    <property type="match status" value="1"/>
</dbReference>
<keyword evidence="6" id="KW-0653">Protein transport</keyword>
<dbReference type="Pfam" id="PF12911">
    <property type="entry name" value="OppC_N"/>
    <property type="match status" value="1"/>
</dbReference>
<dbReference type="InterPro" id="IPR032782">
    <property type="entry name" value="KhpB_N"/>
</dbReference>
<dbReference type="Pfam" id="PF00528">
    <property type="entry name" value="BPD_transp_1"/>
    <property type="match status" value="1"/>
</dbReference>
<keyword evidence="8 10" id="KW-0472">Membrane</keyword>
<protein>
    <submittedName>
        <fullName evidence="13">ABC transporter permease</fullName>
    </submittedName>
</protein>
<feature type="transmembrane region" description="Helical" evidence="10">
    <location>
        <begin position="250"/>
        <end position="269"/>
    </location>
</feature>
<proteinExistence type="inferred from homology"/>
<evidence type="ECO:0000256" key="6">
    <source>
        <dbReference type="ARBA" id="ARBA00022927"/>
    </source>
</evidence>
<keyword evidence="2 10" id="KW-0813">Transport</keyword>
<feature type="transmembrane region" description="Helical" evidence="10">
    <location>
        <begin position="226"/>
        <end position="244"/>
    </location>
</feature>
<accession>A0ABP3L3L7</accession>
<gene>
    <name evidence="13" type="ORF">GCM10008986_17550</name>
</gene>
<organism evidence="13 14">
    <name type="scientific">Salinibacillus aidingensis</name>
    <dbReference type="NCBI Taxonomy" id="237684"/>
    <lineage>
        <taxon>Bacteria</taxon>
        <taxon>Bacillati</taxon>
        <taxon>Bacillota</taxon>
        <taxon>Bacilli</taxon>
        <taxon>Bacillales</taxon>
        <taxon>Bacillaceae</taxon>
        <taxon>Salinibacillus</taxon>
    </lineage>
</organism>
<name>A0ABP3L3L7_9BACI</name>
<dbReference type="RefSeq" id="WP_343839848.1">
    <property type="nucleotide sequence ID" value="NZ_BAAADO010000003.1"/>
</dbReference>
<keyword evidence="4 10" id="KW-0812">Transmembrane</keyword>
<evidence type="ECO:0000256" key="10">
    <source>
        <dbReference type="RuleBase" id="RU363032"/>
    </source>
</evidence>
<evidence type="ECO:0000256" key="8">
    <source>
        <dbReference type="ARBA" id="ARBA00023136"/>
    </source>
</evidence>
<evidence type="ECO:0000259" key="12">
    <source>
        <dbReference type="PROSITE" id="PS50928"/>
    </source>
</evidence>
<evidence type="ECO:0000256" key="7">
    <source>
        <dbReference type="ARBA" id="ARBA00022989"/>
    </source>
</evidence>
<dbReference type="EMBL" id="BAAADO010000003">
    <property type="protein sequence ID" value="GAA0491844.1"/>
    <property type="molecule type" value="Genomic_DNA"/>
</dbReference>
<dbReference type="InterPro" id="IPR000515">
    <property type="entry name" value="MetI-like"/>
</dbReference>
<dbReference type="PANTHER" id="PTHR43386:SF24">
    <property type="entry name" value="OLIGOPEPTIDE TRANSPORT SYSTEM PERMEASE PROTEIN AMID"/>
    <property type="match status" value="1"/>
</dbReference>
<evidence type="ECO:0000256" key="11">
    <source>
        <dbReference type="SAM" id="MobiDB-lite"/>
    </source>
</evidence>
<feature type="transmembrane region" description="Helical" evidence="10">
    <location>
        <begin position="304"/>
        <end position="334"/>
    </location>
</feature>